<evidence type="ECO:0000259" key="5">
    <source>
        <dbReference type="Pfam" id="PF02826"/>
    </source>
</evidence>
<dbReference type="SUPFAM" id="SSF51735">
    <property type="entry name" value="NAD(P)-binding Rossmann-fold domains"/>
    <property type="match status" value="1"/>
</dbReference>
<proteinExistence type="inferred from homology"/>
<dbReference type="EMBL" id="BMHQ01000004">
    <property type="protein sequence ID" value="GGE12887.1"/>
    <property type="molecule type" value="Genomic_DNA"/>
</dbReference>
<keyword evidence="2 3" id="KW-0560">Oxidoreductase</keyword>
<dbReference type="AlphaFoldDB" id="A0A8J2VCQ9"/>
<evidence type="ECO:0000259" key="4">
    <source>
        <dbReference type="Pfam" id="PF00389"/>
    </source>
</evidence>
<dbReference type="PROSITE" id="PS00670">
    <property type="entry name" value="D_2_HYDROXYACID_DH_2"/>
    <property type="match status" value="1"/>
</dbReference>
<dbReference type="PANTHER" id="PTHR10996">
    <property type="entry name" value="2-HYDROXYACID DEHYDROGENASE-RELATED"/>
    <property type="match status" value="1"/>
</dbReference>
<dbReference type="InterPro" id="IPR029752">
    <property type="entry name" value="D-isomer_DH_CS1"/>
</dbReference>
<organism evidence="6 7">
    <name type="scientific">Marinithermofilum abyssi</name>
    <dbReference type="NCBI Taxonomy" id="1571185"/>
    <lineage>
        <taxon>Bacteria</taxon>
        <taxon>Bacillati</taxon>
        <taxon>Bacillota</taxon>
        <taxon>Bacilli</taxon>
        <taxon>Bacillales</taxon>
        <taxon>Thermoactinomycetaceae</taxon>
        <taxon>Marinithermofilum</taxon>
    </lineage>
</organism>
<dbReference type="CDD" id="cd05301">
    <property type="entry name" value="GDH"/>
    <property type="match status" value="1"/>
</dbReference>
<evidence type="ECO:0000256" key="2">
    <source>
        <dbReference type="ARBA" id="ARBA00023002"/>
    </source>
</evidence>
<dbReference type="InterPro" id="IPR029753">
    <property type="entry name" value="D-isomer_DH_CS"/>
</dbReference>
<dbReference type="InterPro" id="IPR006140">
    <property type="entry name" value="D-isomer_DH_NAD-bd"/>
</dbReference>
<comment type="caution">
    <text evidence="6">The sequence shown here is derived from an EMBL/GenBank/DDBJ whole genome shotgun (WGS) entry which is preliminary data.</text>
</comment>
<protein>
    <submittedName>
        <fullName evidence="6">D-glycerate dehydrogenase</fullName>
    </submittedName>
</protein>
<dbReference type="SUPFAM" id="SSF52283">
    <property type="entry name" value="Formate/glycerate dehydrogenase catalytic domain-like"/>
    <property type="match status" value="1"/>
</dbReference>
<evidence type="ECO:0000256" key="1">
    <source>
        <dbReference type="ARBA" id="ARBA00005854"/>
    </source>
</evidence>
<sequence length="326" mass="36176">MNTRPKVFVTRELLPKGMDMLRKSCDVTVGSTEGSLSRSELLQSVKGQDALVATLTEQIDEEVMNANPNLKVISNYAVGYDNIDIAAATRRGIPVTNTPGVLTDATADMAWALLMNAARRVTEADQYTRAGKWSEWSPTLLLGKEVTGSTLGVIGFGRIGRAVARRAKGFDMKVVYYSRTRLGKAEEQEWGVSYRPLDALLQEADFISLHAPLTDETRHLIGREQLRLMKPSAFLINTARGALVDERALTEALREKWIAGAGLDVFEREPHVTEELKRLDNVVLAPHLGSATWETRNEMARLAAENTLAVLRGERPPHLVNEEVWQ</sequence>
<dbReference type="Pfam" id="PF00389">
    <property type="entry name" value="2-Hacid_dh"/>
    <property type="match status" value="1"/>
</dbReference>
<dbReference type="InterPro" id="IPR036291">
    <property type="entry name" value="NAD(P)-bd_dom_sf"/>
</dbReference>
<name>A0A8J2VCQ9_9BACL</name>
<evidence type="ECO:0000256" key="3">
    <source>
        <dbReference type="RuleBase" id="RU003719"/>
    </source>
</evidence>
<keyword evidence="7" id="KW-1185">Reference proteome</keyword>
<dbReference type="Proteomes" id="UP000625210">
    <property type="component" value="Unassembled WGS sequence"/>
</dbReference>
<dbReference type="InterPro" id="IPR050223">
    <property type="entry name" value="D-isomer_2-hydroxyacid_DH"/>
</dbReference>
<dbReference type="Pfam" id="PF02826">
    <property type="entry name" value="2-Hacid_dh_C"/>
    <property type="match status" value="1"/>
</dbReference>
<dbReference type="FunFam" id="3.40.50.720:FF:000462">
    <property type="entry name" value="Glyoxylate reductase (NADP+)"/>
    <property type="match status" value="1"/>
</dbReference>
<dbReference type="PROSITE" id="PS00671">
    <property type="entry name" value="D_2_HYDROXYACID_DH_3"/>
    <property type="match status" value="1"/>
</dbReference>
<evidence type="ECO:0000313" key="6">
    <source>
        <dbReference type="EMBL" id="GGE12887.1"/>
    </source>
</evidence>
<dbReference type="InterPro" id="IPR006139">
    <property type="entry name" value="D-isomer_2_OHA_DH_cat_dom"/>
</dbReference>
<dbReference type="Gene3D" id="3.40.50.720">
    <property type="entry name" value="NAD(P)-binding Rossmann-like Domain"/>
    <property type="match status" value="2"/>
</dbReference>
<dbReference type="GO" id="GO:0051287">
    <property type="term" value="F:NAD binding"/>
    <property type="evidence" value="ECO:0007669"/>
    <property type="project" value="InterPro"/>
</dbReference>
<gene>
    <name evidence="6" type="ORF">GCM10011571_12870</name>
</gene>
<dbReference type="RefSeq" id="WP_229751858.1">
    <property type="nucleotide sequence ID" value="NZ_BMHQ01000004.1"/>
</dbReference>
<reference evidence="6" key="1">
    <citation type="journal article" date="2014" name="Int. J. Syst. Evol. Microbiol.">
        <title>Complete genome sequence of Corynebacterium casei LMG S-19264T (=DSM 44701T), isolated from a smear-ripened cheese.</title>
        <authorList>
            <consortium name="US DOE Joint Genome Institute (JGI-PGF)"/>
            <person name="Walter F."/>
            <person name="Albersmeier A."/>
            <person name="Kalinowski J."/>
            <person name="Ruckert C."/>
        </authorList>
    </citation>
    <scope>NUCLEOTIDE SEQUENCE</scope>
    <source>
        <strain evidence="6">CGMCC 1.15179</strain>
    </source>
</reference>
<evidence type="ECO:0000313" key="7">
    <source>
        <dbReference type="Proteomes" id="UP000625210"/>
    </source>
</evidence>
<feature type="domain" description="D-isomer specific 2-hydroxyacid dehydrogenase catalytic" evidence="4">
    <location>
        <begin position="7"/>
        <end position="321"/>
    </location>
</feature>
<reference evidence="6" key="2">
    <citation type="submission" date="2020-09" db="EMBL/GenBank/DDBJ databases">
        <authorList>
            <person name="Sun Q."/>
            <person name="Zhou Y."/>
        </authorList>
    </citation>
    <scope>NUCLEOTIDE SEQUENCE</scope>
    <source>
        <strain evidence="6">CGMCC 1.15179</strain>
    </source>
</reference>
<feature type="domain" description="D-isomer specific 2-hydroxyacid dehydrogenase NAD-binding" evidence="5">
    <location>
        <begin position="112"/>
        <end position="289"/>
    </location>
</feature>
<dbReference type="PANTHER" id="PTHR10996:SF283">
    <property type="entry name" value="GLYOXYLATE_HYDROXYPYRUVATE REDUCTASE B"/>
    <property type="match status" value="1"/>
</dbReference>
<dbReference type="GO" id="GO:0030267">
    <property type="term" value="F:glyoxylate reductase (NADPH) activity"/>
    <property type="evidence" value="ECO:0007669"/>
    <property type="project" value="TreeGrafter"/>
</dbReference>
<dbReference type="PROSITE" id="PS00065">
    <property type="entry name" value="D_2_HYDROXYACID_DH_1"/>
    <property type="match status" value="1"/>
</dbReference>
<accession>A0A8J2VCQ9</accession>
<dbReference type="GO" id="GO:0005829">
    <property type="term" value="C:cytosol"/>
    <property type="evidence" value="ECO:0007669"/>
    <property type="project" value="TreeGrafter"/>
</dbReference>
<comment type="similarity">
    <text evidence="1 3">Belongs to the D-isomer specific 2-hydroxyacid dehydrogenase family.</text>
</comment>
<dbReference type="GO" id="GO:0016618">
    <property type="term" value="F:hydroxypyruvate reductase [NAD(P)H] activity"/>
    <property type="evidence" value="ECO:0007669"/>
    <property type="project" value="TreeGrafter"/>
</dbReference>